<proteinExistence type="predicted"/>
<dbReference type="AlphaFoldDB" id="A0A4C1WHV8"/>
<organism evidence="1 2">
    <name type="scientific">Eumeta variegata</name>
    <name type="common">Bagworm moth</name>
    <name type="synonym">Eumeta japonica</name>
    <dbReference type="NCBI Taxonomy" id="151549"/>
    <lineage>
        <taxon>Eukaryota</taxon>
        <taxon>Metazoa</taxon>
        <taxon>Ecdysozoa</taxon>
        <taxon>Arthropoda</taxon>
        <taxon>Hexapoda</taxon>
        <taxon>Insecta</taxon>
        <taxon>Pterygota</taxon>
        <taxon>Neoptera</taxon>
        <taxon>Endopterygota</taxon>
        <taxon>Lepidoptera</taxon>
        <taxon>Glossata</taxon>
        <taxon>Ditrysia</taxon>
        <taxon>Tineoidea</taxon>
        <taxon>Psychidae</taxon>
        <taxon>Oiketicinae</taxon>
        <taxon>Eumeta</taxon>
    </lineage>
</organism>
<comment type="caution">
    <text evidence="1">The sequence shown here is derived from an EMBL/GenBank/DDBJ whole genome shotgun (WGS) entry which is preliminary data.</text>
</comment>
<keyword evidence="2" id="KW-1185">Reference proteome</keyword>
<accession>A0A4C1WHV8</accession>
<gene>
    <name evidence="1" type="ORF">EVAR_28825_1</name>
</gene>
<protein>
    <submittedName>
        <fullName evidence="1">Uncharacterized protein</fullName>
    </submittedName>
</protein>
<sequence>MMRTASMSSKRTTVSRERCMKRMKGIDGLATLSDQRSPVVYIGYVPLVCILTMKPSKQPTQIIFARSTFGSKSHNNS</sequence>
<dbReference type="Proteomes" id="UP000299102">
    <property type="component" value="Unassembled WGS sequence"/>
</dbReference>
<name>A0A4C1WHV8_EUMVA</name>
<dbReference type="EMBL" id="BGZK01000569">
    <property type="protein sequence ID" value="GBP50633.1"/>
    <property type="molecule type" value="Genomic_DNA"/>
</dbReference>
<evidence type="ECO:0000313" key="1">
    <source>
        <dbReference type="EMBL" id="GBP50633.1"/>
    </source>
</evidence>
<reference evidence="1 2" key="1">
    <citation type="journal article" date="2019" name="Commun. Biol.">
        <title>The bagworm genome reveals a unique fibroin gene that provides high tensile strength.</title>
        <authorList>
            <person name="Kono N."/>
            <person name="Nakamura H."/>
            <person name="Ohtoshi R."/>
            <person name="Tomita M."/>
            <person name="Numata K."/>
            <person name="Arakawa K."/>
        </authorList>
    </citation>
    <scope>NUCLEOTIDE SEQUENCE [LARGE SCALE GENOMIC DNA]</scope>
</reference>
<evidence type="ECO:0000313" key="2">
    <source>
        <dbReference type="Proteomes" id="UP000299102"/>
    </source>
</evidence>